<proteinExistence type="predicted"/>
<evidence type="ECO:0000313" key="1">
    <source>
        <dbReference type="EMBL" id="QXG07801.1"/>
    </source>
</evidence>
<protein>
    <submittedName>
        <fullName evidence="1">Uncharacterized protein</fullName>
    </submittedName>
</protein>
<dbReference type="Proteomes" id="UP001055587">
    <property type="component" value="Segment"/>
</dbReference>
<keyword evidence="2" id="KW-1185">Reference proteome</keyword>
<sequence length="133" mass="14241">MSNTQNVIAVITTAATTAAIYKVTAKDDTALSSHFVGYTVGGDLSTLAIVARPLNPEALNLLTRLMDSPLGESLNAAQAKESGVAVLNQDSVEVELVSEEFTLLHPLEARKYERTNLESGEVESVDKGERTLH</sequence>
<dbReference type="EMBL" id="MZ333135">
    <property type="protein sequence ID" value="QXG07801.1"/>
    <property type="molecule type" value="Genomic_DNA"/>
</dbReference>
<reference evidence="1" key="1">
    <citation type="submission" date="2021-06" db="EMBL/GenBank/DDBJ databases">
        <title>Four novel Curtobacterium phages isolated from Environmental samples.</title>
        <authorList>
            <person name="Alanin K.W.S."/>
            <person name="Djurhuus A.M."/>
            <person name="Olsen N.S."/>
            <person name="Carstens A.B."/>
            <person name="Nielsen T.K."/>
            <person name="Kot W."/>
            <person name="Hansen L.H."/>
        </authorList>
    </citation>
    <scope>NUCLEOTIDE SEQUENCE</scope>
</reference>
<organism evidence="1 2">
    <name type="scientific">Erwinia phage Zoomie</name>
    <dbReference type="NCBI Taxonomy" id="2851072"/>
    <lineage>
        <taxon>Viruses</taxon>
        <taxon>Duplodnaviria</taxon>
        <taxon>Heunggongvirae</taxon>
        <taxon>Uroviricota</taxon>
        <taxon>Caudoviricetes</taxon>
        <taxon>Autographivirales</taxon>
        <taxon>Autoscriptoviridae</taxon>
        <taxon>Slopekvirinae</taxon>
        <taxon>Zoomievirus</taxon>
        <taxon>Zoomievirus zoomie</taxon>
    </lineage>
</organism>
<name>A0A9E6T3R3_9CAUD</name>
<accession>A0A9E6T3R3</accession>
<evidence type="ECO:0000313" key="2">
    <source>
        <dbReference type="Proteomes" id="UP001055587"/>
    </source>
</evidence>